<proteinExistence type="inferred from homology"/>
<evidence type="ECO:0000256" key="9">
    <source>
        <dbReference type="HAMAP-Rule" id="MF_00027"/>
    </source>
</evidence>
<dbReference type="EMBL" id="JAGJCF010000001">
    <property type="protein sequence ID" value="MBP0614004.1"/>
    <property type="molecule type" value="Genomic_DNA"/>
</dbReference>
<dbReference type="PANTHER" id="PTHR43873:SF1">
    <property type="entry name" value="COBYRINATE A,C-DIAMIDE SYNTHASE"/>
    <property type="match status" value="1"/>
</dbReference>
<dbReference type="InterPro" id="IPR002586">
    <property type="entry name" value="CobQ/CobB/MinD/ParA_Nub-bd_dom"/>
</dbReference>
<feature type="site" description="Increases nucleophilicity of active site Cys" evidence="9">
    <location>
        <position position="439"/>
    </location>
</feature>
<keyword evidence="13" id="KW-1185">Reference proteome</keyword>
<keyword evidence="6 9" id="KW-0067">ATP-binding</keyword>
<dbReference type="SUPFAM" id="SSF52317">
    <property type="entry name" value="Class I glutamine amidotransferase-like"/>
    <property type="match status" value="1"/>
</dbReference>
<gene>
    <name evidence="9" type="primary">cobB</name>
    <name evidence="12" type="ORF">J6595_00185</name>
</gene>
<comment type="similarity">
    <text evidence="9">Belongs to the CobB/CbiA family.</text>
</comment>
<dbReference type="InterPro" id="IPR011698">
    <property type="entry name" value="GATase_3"/>
</dbReference>
<keyword evidence="4 9" id="KW-0436">Ligase</keyword>
<dbReference type="Proteomes" id="UP000678276">
    <property type="component" value="Unassembled WGS sequence"/>
</dbReference>
<dbReference type="PANTHER" id="PTHR43873">
    <property type="entry name" value="COBYRINATE A,C-DIAMIDE SYNTHASE"/>
    <property type="match status" value="1"/>
</dbReference>
<evidence type="ECO:0000259" key="10">
    <source>
        <dbReference type="Pfam" id="PF01656"/>
    </source>
</evidence>
<keyword evidence="3 9" id="KW-0169">Cobalamin biosynthesis</keyword>
<evidence type="ECO:0000256" key="2">
    <source>
        <dbReference type="ARBA" id="ARBA00006205"/>
    </source>
</evidence>
<comment type="function">
    <text evidence="9">Catalyzes the ATP-dependent amidation of the two carboxylate groups at positions a and c of hydrogenobyrinate, using either L-glutamine or ammonia as the nitrogen source.</text>
</comment>
<protein>
    <recommendedName>
        <fullName evidence="9">Hydrogenobyrinate a,c-diamide synthase</fullName>
        <ecNumber evidence="9">6.3.5.9</ecNumber>
    </recommendedName>
    <alternativeName>
        <fullName evidence="9">Hydrogenobyrinic acid a,c-diamide synthase</fullName>
    </alternativeName>
</protein>
<dbReference type="NCBIfam" id="NF002204">
    <property type="entry name" value="PRK01077.1"/>
    <property type="match status" value="1"/>
</dbReference>
<dbReference type="Gene3D" id="3.40.50.880">
    <property type="match status" value="1"/>
</dbReference>
<dbReference type="RefSeq" id="WP_209592418.1">
    <property type="nucleotide sequence ID" value="NZ_JAGJCF010000001.1"/>
</dbReference>
<name>A0ABS4BB78_9HYPH</name>
<evidence type="ECO:0000313" key="13">
    <source>
        <dbReference type="Proteomes" id="UP000678276"/>
    </source>
</evidence>
<evidence type="ECO:0000259" key="11">
    <source>
        <dbReference type="Pfam" id="PF07685"/>
    </source>
</evidence>
<dbReference type="Gene3D" id="3.40.50.300">
    <property type="entry name" value="P-loop containing nucleotide triphosphate hydrolases"/>
    <property type="match status" value="1"/>
</dbReference>
<dbReference type="InterPro" id="IPR029062">
    <property type="entry name" value="Class_I_gatase-like"/>
</dbReference>
<sequence length="444" mass="46767">MAGLMIAAPSSGAGKTTVTLALIAALRAAGHRVASAKAGPDYIDPAFHRAASGRDCVNLDPFAMRPALIVQLAKRQAENADLFVTEAMMGLFDGAADGSGSAADLAAMTGAKIVLVVDCARQSHSVAALVSGFQTFRPETKLSGLILNRVGSERHRAMLVEALRPLRLPILAALPRRDDLSLPERHLGLVQASEHEELPGFFDRAAGWMAENGDLDALAGLAEAADRGDTARLPDASAPLSAEPPLPPLGQRIAIARDEAFAFAYPHMLAGWRDAGATLSFFSPLGDESPAADSDAVFLPGGYPELHAGRLATADTFRAGMLAAAKAGALVYGECGGYMALGEGVVDGEGMRHQMLGLLPLQTSFAERRRHLGYRRLTAMSGSTEPFFEGAMMGHEFHYATTLAEGPGAERLFAVRDALGADLGETGLRIGRVMGSFCHVIDRR</sequence>
<comment type="similarity">
    <text evidence="2">Belongs to the CobB/CobQ family. CobQ subfamily.</text>
</comment>
<keyword evidence="8 9" id="KW-0315">Glutamine amidotransferase</keyword>
<dbReference type="HAMAP" id="MF_00027">
    <property type="entry name" value="CobB_CbiA"/>
    <property type="match status" value="1"/>
</dbReference>
<evidence type="ECO:0000256" key="3">
    <source>
        <dbReference type="ARBA" id="ARBA00022573"/>
    </source>
</evidence>
<comment type="caution">
    <text evidence="12">The sequence shown here is derived from an EMBL/GenBank/DDBJ whole genome shotgun (WGS) entry which is preliminary data.</text>
</comment>
<evidence type="ECO:0000256" key="5">
    <source>
        <dbReference type="ARBA" id="ARBA00022741"/>
    </source>
</evidence>
<feature type="domain" description="CobQ/CobB/MinD/ParA nucleotide binding" evidence="10">
    <location>
        <begin position="4"/>
        <end position="187"/>
    </location>
</feature>
<reference evidence="12 13" key="1">
    <citation type="submission" date="2021-04" db="EMBL/GenBank/DDBJ databases">
        <title>Whole genome sequence of Jiella sp. KSK16Y-1.</title>
        <authorList>
            <person name="Tuo L."/>
        </authorList>
    </citation>
    <scope>NUCLEOTIDE SEQUENCE [LARGE SCALE GENOMIC DNA]</scope>
    <source>
        <strain evidence="12 13">KSK16Y-1</strain>
    </source>
</reference>
<dbReference type="PROSITE" id="PS51274">
    <property type="entry name" value="GATASE_COBBQ"/>
    <property type="match status" value="1"/>
</dbReference>
<evidence type="ECO:0000256" key="7">
    <source>
        <dbReference type="ARBA" id="ARBA00022842"/>
    </source>
</evidence>
<comment type="cofactor">
    <cofactor evidence="1 9">
        <name>Mg(2+)</name>
        <dbReference type="ChEBI" id="CHEBI:18420"/>
    </cofactor>
</comment>
<dbReference type="Pfam" id="PF07685">
    <property type="entry name" value="GATase_3"/>
    <property type="match status" value="1"/>
</dbReference>
<comment type="miscellaneous">
    <text evidence="9">The a and c carboxylates of hydrogenobyrinate are activated for nucleophilic attack via formation of a phosphorylated intermediate by ATP. CobB catalyzes first the amidation of the c-carboxylate, and then that of the a-carboxylate.</text>
</comment>
<comment type="catalytic activity">
    <reaction evidence="9">
        <text>hydrogenobyrinate + 2 L-glutamine + 2 ATP + 2 H2O = hydrogenobyrinate a,c-diamide + 2 L-glutamate + 2 ADP + 2 phosphate + 2 H(+)</text>
        <dbReference type="Rhea" id="RHEA:12544"/>
        <dbReference type="ChEBI" id="CHEBI:15377"/>
        <dbReference type="ChEBI" id="CHEBI:15378"/>
        <dbReference type="ChEBI" id="CHEBI:29985"/>
        <dbReference type="ChEBI" id="CHEBI:30616"/>
        <dbReference type="ChEBI" id="CHEBI:43474"/>
        <dbReference type="ChEBI" id="CHEBI:58359"/>
        <dbReference type="ChEBI" id="CHEBI:77873"/>
        <dbReference type="ChEBI" id="CHEBI:77874"/>
        <dbReference type="ChEBI" id="CHEBI:456216"/>
        <dbReference type="EC" id="6.3.5.9"/>
    </reaction>
</comment>
<keyword evidence="7 9" id="KW-0460">Magnesium</keyword>
<dbReference type="InterPro" id="IPR004484">
    <property type="entry name" value="CbiA/CobB_synth"/>
</dbReference>
<feature type="active site" description="Nucleophile" evidence="9">
    <location>
        <position position="335"/>
    </location>
</feature>
<organism evidence="12 13">
    <name type="scientific">Jiella mangrovi</name>
    <dbReference type="NCBI Taxonomy" id="2821407"/>
    <lineage>
        <taxon>Bacteria</taxon>
        <taxon>Pseudomonadati</taxon>
        <taxon>Pseudomonadota</taxon>
        <taxon>Alphaproteobacteria</taxon>
        <taxon>Hyphomicrobiales</taxon>
        <taxon>Aurantimonadaceae</taxon>
        <taxon>Jiella</taxon>
    </lineage>
</organism>
<dbReference type="SUPFAM" id="SSF52540">
    <property type="entry name" value="P-loop containing nucleoside triphosphate hydrolases"/>
    <property type="match status" value="1"/>
</dbReference>
<evidence type="ECO:0000256" key="4">
    <source>
        <dbReference type="ARBA" id="ARBA00022598"/>
    </source>
</evidence>
<comment type="pathway">
    <text evidence="9">Cofactor biosynthesis; adenosylcobalamin biosynthesis; cob(II)yrinate a,c-diamide from precorrin-2 (aerobic route): step 9/10.</text>
</comment>
<dbReference type="EC" id="6.3.5.9" evidence="9"/>
<accession>A0ABS4BB78</accession>
<feature type="domain" description="CobB/CobQ-like glutamine amidotransferase" evidence="11">
    <location>
        <begin position="252"/>
        <end position="441"/>
    </location>
</feature>
<dbReference type="InterPro" id="IPR027417">
    <property type="entry name" value="P-loop_NTPase"/>
</dbReference>
<evidence type="ECO:0000256" key="8">
    <source>
        <dbReference type="ARBA" id="ARBA00022962"/>
    </source>
</evidence>
<evidence type="ECO:0000256" key="6">
    <source>
        <dbReference type="ARBA" id="ARBA00022840"/>
    </source>
</evidence>
<dbReference type="NCBIfam" id="TIGR00379">
    <property type="entry name" value="cobB"/>
    <property type="match status" value="1"/>
</dbReference>
<evidence type="ECO:0000313" key="12">
    <source>
        <dbReference type="EMBL" id="MBP0614004.1"/>
    </source>
</evidence>
<evidence type="ECO:0000256" key="1">
    <source>
        <dbReference type="ARBA" id="ARBA00001946"/>
    </source>
</evidence>
<keyword evidence="5 9" id="KW-0547">Nucleotide-binding</keyword>
<dbReference type="Pfam" id="PF01656">
    <property type="entry name" value="CbiA"/>
    <property type="match status" value="1"/>
</dbReference>
<comment type="domain">
    <text evidence="9">Comprises of two domains. The C-terminal domain contains the binding site for glutamine and catalyzes the hydrolysis of this substrate to glutamate and ammonia. The N-terminal domain is anticipated to bind ATP and hydrogenobyrinate and catalyzes the ultimate synthesis of the diamide product. The ammonia produced via the glutaminase domain is probably translocated to the adjacent domain via a molecular tunnel, where it reacts with an activated intermediate.</text>
</comment>